<sequence length="227" mass="25900">MSDVLLPAGWLSETESDRLHNISSPEQAYLYQLSRCILRAVLGHFIGISPEAVTFEVQPHGKLQLSGNQFQFNISHSQHWLAIAVSGSPVGIDIEYSEVHTRQRSWLSIARRFFTEEEYLHLNALPASDVHTAFTRFWTQKEAVLKAHGNGLNAGLHKLDLLSQQHSLDQQTYWLEYGEPVPQVQCAISTQNHRQEPVIYYILNEQLEIHPLQPPYISHLCLKPDSL</sequence>
<organism evidence="4 5">
    <name type="scientific">Tolumonas osonensis</name>
    <dbReference type="NCBI Taxonomy" id="675874"/>
    <lineage>
        <taxon>Bacteria</taxon>
        <taxon>Pseudomonadati</taxon>
        <taxon>Pseudomonadota</taxon>
        <taxon>Gammaproteobacteria</taxon>
        <taxon>Aeromonadales</taxon>
        <taxon>Aeromonadaceae</taxon>
        <taxon>Tolumonas</taxon>
    </lineage>
</organism>
<evidence type="ECO:0000313" key="5">
    <source>
        <dbReference type="Proteomes" id="UP000585721"/>
    </source>
</evidence>
<dbReference type="AlphaFoldDB" id="A0A841GNG7"/>
<evidence type="ECO:0000256" key="1">
    <source>
        <dbReference type="ARBA" id="ARBA00010990"/>
    </source>
</evidence>
<keyword evidence="2 4" id="KW-0808">Transferase</keyword>
<protein>
    <submittedName>
        <fullName evidence="4">4'-phosphopantetheinyl transferase</fullName>
        <ecNumber evidence="4">2.7.8.-</ecNumber>
    </submittedName>
</protein>
<comment type="similarity">
    <text evidence="1">Belongs to the P-Pant transferase superfamily. Gsp/Sfp/HetI/AcpT family.</text>
</comment>
<dbReference type="PANTHER" id="PTHR12215:SF10">
    <property type="entry name" value="L-AMINOADIPATE-SEMIALDEHYDE DEHYDROGENASE-PHOSPHOPANTETHEINYL TRANSFERASE"/>
    <property type="match status" value="1"/>
</dbReference>
<dbReference type="EMBL" id="JACHGR010000007">
    <property type="protein sequence ID" value="MBB6056320.1"/>
    <property type="molecule type" value="Genomic_DNA"/>
</dbReference>
<keyword evidence="5" id="KW-1185">Reference proteome</keyword>
<dbReference type="PANTHER" id="PTHR12215">
    <property type="entry name" value="PHOSPHOPANTETHEINE TRANSFERASE"/>
    <property type="match status" value="1"/>
</dbReference>
<comment type="caution">
    <text evidence="4">The sequence shown here is derived from an EMBL/GenBank/DDBJ whole genome shotgun (WGS) entry which is preliminary data.</text>
</comment>
<name>A0A841GNG7_9GAMM</name>
<evidence type="ECO:0000259" key="3">
    <source>
        <dbReference type="Pfam" id="PF01648"/>
    </source>
</evidence>
<feature type="domain" description="4'-phosphopantetheinyl transferase" evidence="3">
    <location>
        <begin position="89"/>
        <end position="166"/>
    </location>
</feature>
<dbReference type="InterPro" id="IPR037143">
    <property type="entry name" value="4-PPantetheinyl_Trfase_dom_sf"/>
</dbReference>
<gene>
    <name evidence="4" type="ORF">HNR75_002252</name>
</gene>
<dbReference type="InterPro" id="IPR050559">
    <property type="entry name" value="P-Pant_transferase_sf"/>
</dbReference>
<dbReference type="EC" id="2.7.8.-" evidence="4"/>
<dbReference type="GO" id="GO:0005829">
    <property type="term" value="C:cytosol"/>
    <property type="evidence" value="ECO:0007669"/>
    <property type="project" value="TreeGrafter"/>
</dbReference>
<evidence type="ECO:0000256" key="2">
    <source>
        <dbReference type="ARBA" id="ARBA00022679"/>
    </source>
</evidence>
<dbReference type="GO" id="GO:0000287">
    <property type="term" value="F:magnesium ion binding"/>
    <property type="evidence" value="ECO:0007669"/>
    <property type="project" value="InterPro"/>
</dbReference>
<dbReference type="GO" id="GO:0008897">
    <property type="term" value="F:holo-[acyl-carrier-protein] synthase activity"/>
    <property type="evidence" value="ECO:0007669"/>
    <property type="project" value="InterPro"/>
</dbReference>
<dbReference type="GO" id="GO:0019878">
    <property type="term" value="P:lysine biosynthetic process via aminoadipic acid"/>
    <property type="evidence" value="ECO:0007669"/>
    <property type="project" value="TreeGrafter"/>
</dbReference>
<dbReference type="InterPro" id="IPR008278">
    <property type="entry name" value="4-PPantetheinyl_Trfase_dom"/>
</dbReference>
<dbReference type="Pfam" id="PF01648">
    <property type="entry name" value="ACPS"/>
    <property type="match status" value="1"/>
</dbReference>
<dbReference type="SUPFAM" id="SSF56214">
    <property type="entry name" value="4'-phosphopantetheinyl transferase"/>
    <property type="match status" value="2"/>
</dbReference>
<dbReference type="Proteomes" id="UP000585721">
    <property type="component" value="Unassembled WGS sequence"/>
</dbReference>
<proteinExistence type="inferred from homology"/>
<accession>A0A841GNG7</accession>
<dbReference type="Gene3D" id="3.90.470.20">
    <property type="entry name" value="4'-phosphopantetheinyl transferase domain"/>
    <property type="match status" value="2"/>
</dbReference>
<dbReference type="RefSeq" id="WP_188027042.1">
    <property type="nucleotide sequence ID" value="NZ_JACHGR010000007.1"/>
</dbReference>
<evidence type="ECO:0000313" key="4">
    <source>
        <dbReference type="EMBL" id="MBB6056320.1"/>
    </source>
</evidence>
<reference evidence="4 5" key="1">
    <citation type="submission" date="2020-08" db="EMBL/GenBank/DDBJ databases">
        <title>Genomic Encyclopedia of Type Strains, Phase IV (KMG-IV): sequencing the most valuable type-strain genomes for metagenomic binning, comparative biology and taxonomic classification.</title>
        <authorList>
            <person name="Goeker M."/>
        </authorList>
    </citation>
    <scope>NUCLEOTIDE SEQUENCE [LARGE SCALE GENOMIC DNA]</scope>
    <source>
        <strain evidence="4 5">DSM 22975</strain>
    </source>
</reference>